<protein>
    <submittedName>
        <fullName evidence="1">DOPA 4,5-dioxygenase family protein</fullName>
    </submittedName>
</protein>
<name>A0ABN1I437_9GAMM</name>
<dbReference type="InterPro" id="IPR023389">
    <property type="entry name" value="DOPA-like_sf"/>
</dbReference>
<dbReference type="PANTHER" id="PTHR36423:SF2">
    <property type="entry name" value="AFR070WP"/>
    <property type="match status" value="1"/>
</dbReference>
<dbReference type="PANTHER" id="PTHR36423">
    <property type="entry name" value="AFR070WP"/>
    <property type="match status" value="1"/>
</dbReference>
<dbReference type="SUPFAM" id="SSF143410">
    <property type="entry name" value="DOPA-like"/>
    <property type="match status" value="1"/>
</dbReference>
<dbReference type="Pfam" id="PF08883">
    <property type="entry name" value="DOPA_dioxygen"/>
    <property type="match status" value="1"/>
</dbReference>
<gene>
    <name evidence="1" type="ORF">GCM10009104_07530</name>
</gene>
<evidence type="ECO:0000313" key="2">
    <source>
        <dbReference type="Proteomes" id="UP001499915"/>
    </source>
</evidence>
<organism evidence="1 2">
    <name type="scientific">Marinobacterium maritimum</name>
    <dbReference type="NCBI Taxonomy" id="500162"/>
    <lineage>
        <taxon>Bacteria</taxon>
        <taxon>Pseudomonadati</taxon>
        <taxon>Pseudomonadota</taxon>
        <taxon>Gammaproteobacteria</taxon>
        <taxon>Oceanospirillales</taxon>
        <taxon>Oceanospirillaceae</taxon>
        <taxon>Marinobacterium</taxon>
    </lineage>
</organism>
<proteinExistence type="predicted"/>
<dbReference type="EMBL" id="BAAAET010000001">
    <property type="protein sequence ID" value="GAA0684627.1"/>
    <property type="molecule type" value="Genomic_DNA"/>
</dbReference>
<dbReference type="RefSeq" id="WP_343802506.1">
    <property type="nucleotide sequence ID" value="NZ_BAAAET010000001.1"/>
</dbReference>
<dbReference type="Proteomes" id="UP001499915">
    <property type="component" value="Unassembled WGS sequence"/>
</dbReference>
<sequence>MTSASPEHYPVNLHKAYHAHIYFDEQSVQHVTGLCEHIATEFGLKVGRIHQKLVGPHRRWSVQILFSHRDFEAFIPWLDAERGDLDVLVHGVTGDEYKDHTDHAYWLGQPVELDLSIFEKPR</sequence>
<comment type="caution">
    <text evidence="1">The sequence shown here is derived from an EMBL/GenBank/DDBJ whole genome shotgun (WGS) entry which is preliminary data.</text>
</comment>
<accession>A0ABN1I437</accession>
<dbReference type="PIRSF" id="PIRSF028139">
    <property type="entry name" value="DOPA-diox_rel_Mll2280"/>
    <property type="match status" value="1"/>
</dbReference>
<reference evidence="1 2" key="1">
    <citation type="journal article" date="2019" name="Int. J. Syst. Evol. Microbiol.">
        <title>The Global Catalogue of Microorganisms (GCM) 10K type strain sequencing project: providing services to taxonomists for standard genome sequencing and annotation.</title>
        <authorList>
            <consortium name="The Broad Institute Genomics Platform"/>
            <consortium name="The Broad Institute Genome Sequencing Center for Infectious Disease"/>
            <person name="Wu L."/>
            <person name="Ma J."/>
        </authorList>
    </citation>
    <scope>NUCLEOTIDE SEQUENCE [LARGE SCALE GENOMIC DNA]</scope>
    <source>
        <strain evidence="1 2">JCM 15134</strain>
    </source>
</reference>
<dbReference type="Gene3D" id="3.30.70.1240">
    <property type="entry name" value="DOPA-like domains"/>
    <property type="match status" value="1"/>
</dbReference>
<evidence type="ECO:0000313" key="1">
    <source>
        <dbReference type="EMBL" id="GAA0684627.1"/>
    </source>
</evidence>
<keyword evidence="2" id="KW-1185">Reference proteome</keyword>
<dbReference type="InterPro" id="IPR014980">
    <property type="entry name" value="DOPA_dioxygen"/>
</dbReference>